<dbReference type="Ensembl" id="ENSEBUT00000000901.1">
    <property type="protein sequence ID" value="ENSEBUP00000000599.1"/>
    <property type="gene ID" value="ENSEBUG00000000663.1"/>
</dbReference>
<evidence type="ECO:0000259" key="7">
    <source>
        <dbReference type="PROSITE" id="PS50835"/>
    </source>
</evidence>
<evidence type="ECO:0000256" key="6">
    <source>
        <dbReference type="SAM" id="SignalP"/>
    </source>
</evidence>
<dbReference type="InterPro" id="IPR003599">
    <property type="entry name" value="Ig_sub"/>
</dbReference>
<dbReference type="GO" id="GO:0007156">
    <property type="term" value="P:homophilic cell adhesion via plasma membrane adhesion molecules"/>
    <property type="evidence" value="ECO:0007669"/>
    <property type="project" value="TreeGrafter"/>
</dbReference>
<keyword evidence="5" id="KW-0812">Transmembrane</keyword>
<evidence type="ECO:0000256" key="1">
    <source>
        <dbReference type="ARBA" id="ARBA00022729"/>
    </source>
</evidence>
<feature type="transmembrane region" description="Helical" evidence="5">
    <location>
        <begin position="292"/>
        <end position="317"/>
    </location>
</feature>
<feature type="domain" description="Ig-like" evidence="7">
    <location>
        <begin position="27"/>
        <end position="109"/>
    </location>
</feature>
<dbReference type="SUPFAM" id="SSF48726">
    <property type="entry name" value="Immunoglobulin"/>
    <property type="match status" value="2"/>
</dbReference>
<dbReference type="GeneTree" id="ENSGT00940000155947"/>
<dbReference type="Pfam" id="PF13927">
    <property type="entry name" value="Ig_3"/>
    <property type="match status" value="1"/>
</dbReference>
<feature type="signal peptide" evidence="6">
    <location>
        <begin position="1"/>
        <end position="18"/>
    </location>
</feature>
<reference evidence="8" key="2">
    <citation type="submission" date="2025-09" db="UniProtKB">
        <authorList>
            <consortium name="Ensembl"/>
        </authorList>
    </citation>
    <scope>IDENTIFICATION</scope>
</reference>
<dbReference type="PANTHER" id="PTHR45889:SF2">
    <property type="entry name" value="CELL ADHESION MOLECULE 1"/>
    <property type="match status" value="1"/>
</dbReference>
<evidence type="ECO:0000256" key="5">
    <source>
        <dbReference type="SAM" id="Phobius"/>
    </source>
</evidence>
<accession>A0A8C4N373</accession>
<evidence type="ECO:0000313" key="9">
    <source>
        <dbReference type="Proteomes" id="UP000694388"/>
    </source>
</evidence>
<keyword evidence="4" id="KW-0393">Immunoglobulin domain</keyword>
<evidence type="ECO:0000256" key="2">
    <source>
        <dbReference type="ARBA" id="ARBA00022737"/>
    </source>
</evidence>
<evidence type="ECO:0000256" key="4">
    <source>
        <dbReference type="ARBA" id="ARBA00023319"/>
    </source>
</evidence>
<keyword evidence="5" id="KW-1133">Transmembrane helix</keyword>
<keyword evidence="1 6" id="KW-0732">Signal</keyword>
<evidence type="ECO:0000313" key="8">
    <source>
        <dbReference type="Ensembl" id="ENSEBUP00000000599.1"/>
    </source>
</evidence>
<dbReference type="SMART" id="SM00408">
    <property type="entry name" value="IGc2"/>
    <property type="match status" value="2"/>
</dbReference>
<keyword evidence="9" id="KW-1185">Reference proteome</keyword>
<keyword evidence="2" id="KW-0677">Repeat</keyword>
<dbReference type="FunFam" id="2.60.40.10:FF:000013">
    <property type="entry name" value="cell adhesion molecule 1 isoform X1"/>
    <property type="match status" value="1"/>
</dbReference>
<dbReference type="InterPro" id="IPR013783">
    <property type="entry name" value="Ig-like_fold"/>
</dbReference>
<dbReference type="InterPro" id="IPR003598">
    <property type="entry name" value="Ig_sub2"/>
</dbReference>
<proteinExistence type="predicted"/>
<reference evidence="8" key="1">
    <citation type="submission" date="2025-08" db="UniProtKB">
        <authorList>
            <consortium name="Ensembl"/>
        </authorList>
    </citation>
    <scope>IDENTIFICATION</scope>
</reference>
<protein>
    <recommendedName>
        <fullName evidence="7">Ig-like domain-containing protein</fullName>
    </recommendedName>
</protein>
<feature type="domain" description="Ig-like" evidence="7">
    <location>
        <begin position="183"/>
        <end position="266"/>
    </location>
</feature>
<name>A0A8C4N373_EPTBU</name>
<dbReference type="Proteomes" id="UP000694388">
    <property type="component" value="Unplaced"/>
</dbReference>
<dbReference type="Pfam" id="PF07686">
    <property type="entry name" value="V-set"/>
    <property type="match status" value="1"/>
</dbReference>
<dbReference type="InterPro" id="IPR007110">
    <property type="entry name" value="Ig-like_dom"/>
</dbReference>
<dbReference type="InterPro" id="IPR013106">
    <property type="entry name" value="Ig_V-set"/>
</dbReference>
<organism evidence="8 9">
    <name type="scientific">Eptatretus burgeri</name>
    <name type="common">Inshore hagfish</name>
    <dbReference type="NCBI Taxonomy" id="7764"/>
    <lineage>
        <taxon>Eukaryota</taxon>
        <taxon>Metazoa</taxon>
        <taxon>Chordata</taxon>
        <taxon>Craniata</taxon>
        <taxon>Vertebrata</taxon>
        <taxon>Cyclostomata</taxon>
        <taxon>Myxini</taxon>
        <taxon>Myxiniformes</taxon>
        <taxon>Myxinidae</taxon>
        <taxon>Eptatretinae</taxon>
        <taxon>Eptatretus</taxon>
    </lineage>
</organism>
<dbReference type="InterPro" id="IPR036179">
    <property type="entry name" value="Ig-like_dom_sf"/>
</dbReference>
<keyword evidence="5" id="KW-0472">Membrane</keyword>
<dbReference type="SMART" id="SM00409">
    <property type="entry name" value="IG"/>
    <property type="match status" value="2"/>
</dbReference>
<dbReference type="OMA" id="RLELTCH"/>
<feature type="chain" id="PRO_5034499199" description="Ig-like domain-containing protein" evidence="6">
    <location>
        <begin position="19"/>
        <end position="337"/>
    </location>
</feature>
<keyword evidence="3" id="KW-1015">Disulfide bond</keyword>
<dbReference type="Gene3D" id="2.60.40.10">
    <property type="entry name" value="Immunoglobulins"/>
    <property type="match status" value="3"/>
</dbReference>
<sequence>MMLFVLFFLHTGQLRAWASSNGSVVAGHEARLTCQVDHPDGSPIEWSNPAQQTLYFDNKKGLKDVRVSLVVQTQEELTISLANTSLADDGVYTCIFFSKTTRLANTTLTVLGKYDVHKVPFCCASAGESWEERNEDGVLVLWRNVEFTATPDDDGRPIICQMEHPALLHPLRAQQTIEVHYKPRVSIWSADMPLREGDRLELTCHTTSKPSPGSLQWMRIGGDMPERANVSGNHLVIMSLNKTDNGTYRCQANNSLGSSSQDFQLVVLGEGAHMFTDELHFYIVPLTSRGDYALVGGIVAVVVFASLCLLVILGRYLSRHKGMMLFHLTQFELAFFT</sequence>
<dbReference type="PANTHER" id="PTHR45889">
    <property type="entry name" value="IG-LIKE DOMAIN-CONTAINING PROTEIN"/>
    <property type="match status" value="1"/>
</dbReference>
<evidence type="ECO:0000256" key="3">
    <source>
        <dbReference type="ARBA" id="ARBA00023157"/>
    </source>
</evidence>
<dbReference type="AlphaFoldDB" id="A0A8C4N373"/>
<dbReference type="PROSITE" id="PS50835">
    <property type="entry name" value="IG_LIKE"/>
    <property type="match status" value="2"/>
</dbReference>